<organism evidence="1 2">
    <name type="scientific">Pseudonocardia adelaidensis</name>
    <dbReference type="NCBI Taxonomy" id="648754"/>
    <lineage>
        <taxon>Bacteria</taxon>
        <taxon>Bacillati</taxon>
        <taxon>Actinomycetota</taxon>
        <taxon>Actinomycetes</taxon>
        <taxon>Pseudonocardiales</taxon>
        <taxon>Pseudonocardiaceae</taxon>
        <taxon>Pseudonocardia</taxon>
    </lineage>
</organism>
<evidence type="ECO:0000313" key="2">
    <source>
        <dbReference type="Proteomes" id="UP001500804"/>
    </source>
</evidence>
<accession>A0ABP9N923</accession>
<keyword evidence="2" id="KW-1185">Reference proteome</keyword>
<protein>
    <submittedName>
        <fullName evidence="1">Uncharacterized protein</fullName>
    </submittedName>
</protein>
<gene>
    <name evidence="1" type="ORF">GCM10023320_01750</name>
</gene>
<dbReference type="EMBL" id="BAABJO010000001">
    <property type="protein sequence ID" value="GAA5110226.1"/>
    <property type="molecule type" value="Genomic_DNA"/>
</dbReference>
<evidence type="ECO:0000313" key="1">
    <source>
        <dbReference type="EMBL" id="GAA5110226.1"/>
    </source>
</evidence>
<proteinExistence type="predicted"/>
<dbReference type="Proteomes" id="UP001500804">
    <property type="component" value="Unassembled WGS sequence"/>
</dbReference>
<comment type="caution">
    <text evidence="1">The sequence shown here is derived from an EMBL/GenBank/DDBJ whole genome shotgun (WGS) entry which is preliminary data.</text>
</comment>
<name>A0ABP9N923_9PSEU</name>
<sequence>MDRPEGHIVNLILRVPGPRHARLRRSCGGIAREGRSPVRPGPDRGCERLMQVVNTEDENRWADLARRLVAAEVEDALTHRTDERPTAEGLDLAALVDSVATSNDAEHVLSEVTAIAGEAVIRLSRELGEDPRATLEWIASTRAWRRPR</sequence>
<reference evidence="2" key="1">
    <citation type="journal article" date="2019" name="Int. J. Syst. Evol. Microbiol.">
        <title>The Global Catalogue of Microorganisms (GCM) 10K type strain sequencing project: providing services to taxonomists for standard genome sequencing and annotation.</title>
        <authorList>
            <consortium name="The Broad Institute Genomics Platform"/>
            <consortium name="The Broad Institute Genome Sequencing Center for Infectious Disease"/>
            <person name="Wu L."/>
            <person name="Ma J."/>
        </authorList>
    </citation>
    <scope>NUCLEOTIDE SEQUENCE [LARGE SCALE GENOMIC DNA]</scope>
    <source>
        <strain evidence="2">JCM 18302</strain>
    </source>
</reference>